<reference evidence="1 2" key="1">
    <citation type="submission" date="2018-02" db="EMBL/GenBank/DDBJ databases">
        <title>Draft genome of wild Prunus yedoensis var. nudiflora.</title>
        <authorList>
            <person name="Baek S."/>
            <person name="Kim J.-H."/>
            <person name="Choi K."/>
            <person name="Kim G.-B."/>
            <person name="Cho A."/>
            <person name="Jang H."/>
            <person name="Shin C.-H."/>
            <person name="Yu H.-J."/>
            <person name="Mun J.-H."/>
        </authorList>
    </citation>
    <scope>NUCLEOTIDE SEQUENCE [LARGE SCALE GENOMIC DNA]</scope>
    <source>
        <strain evidence="2">cv. Jeju island</strain>
        <tissue evidence="1">Leaf</tissue>
    </source>
</reference>
<dbReference type="AlphaFoldDB" id="A0A314UDU2"/>
<dbReference type="EMBL" id="PJQY01003702">
    <property type="protein sequence ID" value="PQM35208.1"/>
    <property type="molecule type" value="Genomic_DNA"/>
</dbReference>
<sequence length="134" mass="14789">MVENVEKRDSGFYQAPEQALKSLFYILNVCRQILEPNLHILNLHCVIRFLRLVSNKGTFNAASTFSSSFVSAVSSPSQDTLLGCTGLETNEQLLDFDFEPAMKDNKDSNTATATASNSFNMLITAGVSWFLSVP</sequence>
<gene>
    <name evidence="1" type="ORF">Pyn_22669</name>
</gene>
<proteinExistence type="predicted"/>
<keyword evidence="2" id="KW-1185">Reference proteome</keyword>
<evidence type="ECO:0000313" key="1">
    <source>
        <dbReference type="EMBL" id="PQM35208.1"/>
    </source>
</evidence>
<dbReference type="Proteomes" id="UP000250321">
    <property type="component" value="Unassembled WGS sequence"/>
</dbReference>
<accession>A0A314UDU2</accession>
<evidence type="ECO:0000313" key="2">
    <source>
        <dbReference type="Proteomes" id="UP000250321"/>
    </source>
</evidence>
<comment type="caution">
    <text evidence="1">The sequence shown here is derived from an EMBL/GenBank/DDBJ whole genome shotgun (WGS) entry which is preliminary data.</text>
</comment>
<name>A0A314UDU2_PRUYE</name>
<protein>
    <submittedName>
        <fullName evidence="1">Uncharacterized protein</fullName>
    </submittedName>
</protein>
<organism evidence="1 2">
    <name type="scientific">Prunus yedoensis var. nudiflora</name>
    <dbReference type="NCBI Taxonomy" id="2094558"/>
    <lineage>
        <taxon>Eukaryota</taxon>
        <taxon>Viridiplantae</taxon>
        <taxon>Streptophyta</taxon>
        <taxon>Embryophyta</taxon>
        <taxon>Tracheophyta</taxon>
        <taxon>Spermatophyta</taxon>
        <taxon>Magnoliopsida</taxon>
        <taxon>eudicotyledons</taxon>
        <taxon>Gunneridae</taxon>
        <taxon>Pentapetalae</taxon>
        <taxon>rosids</taxon>
        <taxon>fabids</taxon>
        <taxon>Rosales</taxon>
        <taxon>Rosaceae</taxon>
        <taxon>Amygdaloideae</taxon>
        <taxon>Amygdaleae</taxon>
        <taxon>Prunus</taxon>
    </lineage>
</organism>